<protein>
    <recommendedName>
        <fullName evidence="4">DUF3592 domain-containing protein</fullName>
    </recommendedName>
</protein>
<reference evidence="2 3" key="1">
    <citation type="submission" date="2019-12" db="EMBL/GenBank/DDBJ databases">
        <title>Complete genome sequence of Algicella marina strain 9Alg 56(T) isolated from the red alga Tichocarpus crinitus.</title>
        <authorList>
            <person name="Kim S.-G."/>
            <person name="Nedashkovskaya O.I."/>
        </authorList>
    </citation>
    <scope>NUCLEOTIDE SEQUENCE [LARGE SCALE GENOMIC DNA]</scope>
    <source>
        <strain evidence="2 3">9Alg 56</strain>
    </source>
</reference>
<feature type="transmembrane region" description="Helical" evidence="1">
    <location>
        <begin position="129"/>
        <end position="152"/>
    </location>
</feature>
<dbReference type="AlphaFoldDB" id="A0A6P1SY55"/>
<proteinExistence type="predicted"/>
<gene>
    <name evidence="2" type="ORF">GO499_10710</name>
</gene>
<name>A0A6P1SY55_9RHOB</name>
<evidence type="ECO:0000313" key="2">
    <source>
        <dbReference type="EMBL" id="QHQ35614.1"/>
    </source>
</evidence>
<dbReference type="RefSeq" id="WP_161862175.1">
    <property type="nucleotide sequence ID" value="NZ_CP046620.1"/>
</dbReference>
<accession>A0A6P1SY55</accession>
<evidence type="ECO:0000313" key="3">
    <source>
        <dbReference type="Proteomes" id="UP000464495"/>
    </source>
</evidence>
<sequence>MQTRPIGTFRLFMRNWGWFAAFPLLFALVFGGVAMSEGRKAERLKADGVDGFAVITDKDIEISYDSDGDKQTTYRLYFNVELPGRTLADDDSVGRKFYNAQRIGDRLPIRYWRPDPDVNEIEPGSTTTAIWITKIIAVVALTAALAWGYIAYEKAAKATRMRKGGERRRARVTEHMRTGITVNNRRMYRMCWRDEAGMSGRSMLHRLSYLEDFPEGTEIWVYADPAGRKRSWWEGDVGPREEMVHESTVRR</sequence>
<keyword evidence="1" id="KW-1133">Transmembrane helix</keyword>
<dbReference type="Proteomes" id="UP000464495">
    <property type="component" value="Chromosome"/>
</dbReference>
<keyword evidence="3" id="KW-1185">Reference proteome</keyword>
<keyword evidence="1" id="KW-0472">Membrane</keyword>
<dbReference type="KEGG" id="amaq:GO499_10710"/>
<dbReference type="EMBL" id="CP046620">
    <property type="protein sequence ID" value="QHQ35614.1"/>
    <property type="molecule type" value="Genomic_DNA"/>
</dbReference>
<evidence type="ECO:0008006" key="4">
    <source>
        <dbReference type="Google" id="ProtNLM"/>
    </source>
</evidence>
<organism evidence="2 3">
    <name type="scientific">Algicella marina</name>
    <dbReference type="NCBI Taxonomy" id="2683284"/>
    <lineage>
        <taxon>Bacteria</taxon>
        <taxon>Pseudomonadati</taxon>
        <taxon>Pseudomonadota</taxon>
        <taxon>Alphaproteobacteria</taxon>
        <taxon>Rhodobacterales</taxon>
        <taxon>Paracoccaceae</taxon>
        <taxon>Algicella</taxon>
    </lineage>
</organism>
<evidence type="ECO:0000256" key="1">
    <source>
        <dbReference type="SAM" id="Phobius"/>
    </source>
</evidence>
<keyword evidence="1" id="KW-0812">Transmembrane</keyword>